<comment type="caution">
    <text evidence="2">The sequence shown here is derived from an EMBL/GenBank/DDBJ whole genome shotgun (WGS) entry which is preliminary data.</text>
</comment>
<dbReference type="SUPFAM" id="SSF53474">
    <property type="entry name" value="alpha/beta-Hydrolases"/>
    <property type="match status" value="1"/>
</dbReference>
<reference evidence="2 3" key="1">
    <citation type="submission" date="2020-08" db="EMBL/GenBank/DDBJ databases">
        <title>Genomic Encyclopedia of Type Strains, Phase III (KMG-III): the genomes of soil and plant-associated and newly described type strains.</title>
        <authorList>
            <person name="Whitman W."/>
        </authorList>
    </citation>
    <scope>NUCLEOTIDE SEQUENCE [LARGE SCALE GENOMIC DNA]</scope>
    <source>
        <strain evidence="2 3">CECT 8803</strain>
    </source>
</reference>
<dbReference type="InterPro" id="IPR002925">
    <property type="entry name" value="Dienelactn_hydro"/>
</dbReference>
<dbReference type="AlphaFoldDB" id="A0A839SV56"/>
<proteinExistence type="predicted"/>
<sequence>MGEWVHLTAADGHGFEAYRSTPPQESLGAIVVVQEIFGVNSHIRSVTDRFAAAGYTALAPAYFDRIEPRVELGYDPEGVARGRSLKAEVGYEQAMLDTGAAVARLISETHKVAVVGYCWGGDLAWLAASELPIAAAVAYYGGGIANLLDRKPHAPLMLHFGETDQAIPLESVGKIAEAVPKVPLHLYPAGHGFNCDQRASYHQASADLAFERSLEFLRRHLH</sequence>
<dbReference type="EC" id="3.1.1.45" evidence="2"/>
<accession>A0A839SV56</accession>
<evidence type="ECO:0000313" key="3">
    <source>
        <dbReference type="Proteomes" id="UP000581135"/>
    </source>
</evidence>
<gene>
    <name evidence="2" type="ORF">FHR98_002991</name>
</gene>
<evidence type="ECO:0000313" key="2">
    <source>
        <dbReference type="EMBL" id="MBB3066681.1"/>
    </source>
</evidence>
<dbReference type="Proteomes" id="UP000581135">
    <property type="component" value="Unassembled WGS sequence"/>
</dbReference>
<feature type="domain" description="Dienelactone hydrolase" evidence="1">
    <location>
        <begin position="15"/>
        <end position="220"/>
    </location>
</feature>
<dbReference type="PANTHER" id="PTHR46623">
    <property type="entry name" value="CARBOXYMETHYLENEBUTENOLIDASE-RELATED"/>
    <property type="match status" value="1"/>
</dbReference>
<protein>
    <submittedName>
        <fullName evidence="2">Carboxymethylenebutenolidase</fullName>
        <ecNumber evidence="2">3.1.1.45</ecNumber>
    </submittedName>
</protein>
<dbReference type="InterPro" id="IPR029058">
    <property type="entry name" value="AB_hydrolase_fold"/>
</dbReference>
<name>A0A839SV56_9PROT</name>
<dbReference type="PANTHER" id="PTHR46623:SF6">
    <property type="entry name" value="ALPHA_BETA-HYDROLASES SUPERFAMILY PROTEIN"/>
    <property type="match status" value="1"/>
</dbReference>
<keyword evidence="2" id="KW-0378">Hydrolase</keyword>
<dbReference type="EMBL" id="JACHXA010000010">
    <property type="protein sequence ID" value="MBB3066681.1"/>
    <property type="molecule type" value="Genomic_DNA"/>
</dbReference>
<organism evidence="2 3">
    <name type="scientific">Limibacillus halophilus</name>
    <dbReference type="NCBI Taxonomy" id="1579333"/>
    <lineage>
        <taxon>Bacteria</taxon>
        <taxon>Pseudomonadati</taxon>
        <taxon>Pseudomonadota</taxon>
        <taxon>Alphaproteobacteria</taxon>
        <taxon>Rhodospirillales</taxon>
        <taxon>Rhodovibrionaceae</taxon>
        <taxon>Limibacillus</taxon>
    </lineage>
</organism>
<dbReference type="Pfam" id="PF01738">
    <property type="entry name" value="DLH"/>
    <property type="match status" value="1"/>
</dbReference>
<evidence type="ECO:0000259" key="1">
    <source>
        <dbReference type="Pfam" id="PF01738"/>
    </source>
</evidence>
<dbReference type="GO" id="GO:0008806">
    <property type="term" value="F:carboxymethylenebutenolidase activity"/>
    <property type="evidence" value="ECO:0007669"/>
    <property type="project" value="UniProtKB-EC"/>
</dbReference>
<keyword evidence="3" id="KW-1185">Reference proteome</keyword>
<dbReference type="Gene3D" id="3.40.50.1820">
    <property type="entry name" value="alpha/beta hydrolase"/>
    <property type="match status" value="1"/>
</dbReference>
<dbReference type="RefSeq" id="WP_183417514.1">
    <property type="nucleotide sequence ID" value="NZ_JACHXA010000010.1"/>
</dbReference>
<dbReference type="InterPro" id="IPR051049">
    <property type="entry name" value="Dienelactone_hydrolase-like"/>
</dbReference>